<dbReference type="CDD" id="cd05931">
    <property type="entry name" value="FAAL"/>
    <property type="match status" value="1"/>
</dbReference>
<dbReference type="Pfam" id="PF00501">
    <property type="entry name" value="AMP-binding"/>
    <property type="match status" value="1"/>
</dbReference>
<dbReference type="GO" id="GO:0016874">
    <property type="term" value="F:ligase activity"/>
    <property type="evidence" value="ECO:0007669"/>
    <property type="project" value="UniProtKB-KW"/>
</dbReference>
<dbReference type="InterPro" id="IPR040097">
    <property type="entry name" value="FAAL/FAAC"/>
</dbReference>
<dbReference type="GO" id="GO:0005886">
    <property type="term" value="C:plasma membrane"/>
    <property type="evidence" value="ECO:0007669"/>
    <property type="project" value="TreeGrafter"/>
</dbReference>
<evidence type="ECO:0000256" key="2">
    <source>
        <dbReference type="ARBA" id="ARBA00022598"/>
    </source>
</evidence>
<keyword evidence="5" id="KW-0812">Transmembrane</keyword>
<dbReference type="InterPro" id="IPR000873">
    <property type="entry name" value="AMP-dep_synth/lig_dom"/>
</dbReference>
<dbReference type="InterPro" id="IPR045851">
    <property type="entry name" value="AMP-bd_C_sf"/>
</dbReference>
<evidence type="ECO:0000259" key="6">
    <source>
        <dbReference type="Pfam" id="PF00501"/>
    </source>
</evidence>
<dbReference type="GO" id="GO:0070566">
    <property type="term" value="F:adenylyltransferase activity"/>
    <property type="evidence" value="ECO:0007669"/>
    <property type="project" value="TreeGrafter"/>
</dbReference>
<keyword evidence="3" id="KW-0276">Fatty acid metabolism</keyword>
<evidence type="ECO:0000256" key="1">
    <source>
        <dbReference type="ARBA" id="ARBA00006432"/>
    </source>
</evidence>
<dbReference type="Gene3D" id="3.40.50.12780">
    <property type="entry name" value="N-terminal domain of ligase-like"/>
    <property type="match status" value="1"/>
</dbReference>
<gene>
    <name evidence="8" type="ORF">FB471_0594</name>
</gene>
<dbReference type="Pfam" id="PF23024">
    <property type="entry name" value="AMP-dom_DIP2-like"/>
    <property type="match status" value="1"/>
</dbReference>
<dbReference type="GO" id="GO:0006633">
    <property type="term" value="P:fatty acid biosynthetic process"/>
    <property type="evidence" value="ECO:0007669"/>
    <property type="project" value="TreeGrafter"/>
</dbReference>
<sequence length="586" mass="63897">MTSSTDPAPPTQDTLVDWVSHWASVRPTAPAFSYVDYARHRDGLADTVRWSELDQLTKALAVRLREAGARPEDRAAILTPQGNVYVLAFLGCLAAGVVAVPLLGPDVPGQGGRLATVLGECDPEFILTTGDVLPVVRRFIEQHSGARARKLIAVDDLDLGAATRYQPPDPRGADVAYLQFTSGSTGQPSGAMITHANLAANVRQAVHAYGGDAEVTAVNWLPLFHDMGLAATVGVPMVLGVRSVYMSPLAFLQRPARWLWLLSRFSRCYGAAPNVAFEHCARIPRRERTGLDLRGVRRLLNGGEPIRADTVERFLDEFAPHGLRPTAVRPVYGLAEATVLVTTSDRLRIRAFDADALGIATAREAGPGAPRGRRLVSAGRPVEQLVRIVEPEWCTELDDGWVGEIWLHGPNIAAGYWGRPEREAAGFGARLESPSQGTPRQPWLRTGDLGFLHGGELYVTGRIEELIVVAGLDHYPQDIEHTVQRVCPVLRRDRLAAFGLTDEETETERVVVLAEVTPQDLPRPAGRGDLALAVRRALLAEHGLRLHDLVYLRPGSIPRTSSGKIQRPRCRARYQAGDLPTVVHTP</sequence>
<feature type="domain" description="AMP-dependent synthetase/ligase" evidence="6">
    <location>
        <begin position="21"/>
        <end position="417"/>
    </location>
</feature>
<dbReference type="InterPro" id="IPR042099">
    <property type="entry name" value="ANL_N_sf"/>
</dbReference>
<feature type="domain" description="AMP-binding enzyme C-terminal" evidence="7">
    <location>
        <begin position="464"/>
        <end position="581"/>
    </location>
</feature>
<dbReference type="FunFam" id="3.40.50.12780:FF:000013">
    <property type="entry name" value="Long-chain-fatty-acid--AMP ligase FadD32"/>
    <property type="match status" value="1"/>
</dbReference>
<dbReference type="SUPFAM" id="SSF56801">
    <property type="entry name" value="Acetyl-CoA synthetase-like"/>
    <property type="match status" value="1"/>
</dbReference>
<organism evidence="8 9">
    <name type="scientific">Amycolatopsis cihanbeyliensis</name>
    <dbReference type="NCBI Taxonomy" id="1128664"/>
    <lineage>
        <taxon>Bacteria</taxon>
        <taxon>Bacillati</taxon>
        <taxon>Actinomycetota</taxon>
        <taxon>Actinomycetes</taxon>
        <taxon>Pseudonocardiales</taxon>
        <taxon>Pseudonocardiaceae</taxon>
        <taxon>Amycolatopsis</taxon>
    </lineage>
</organism>
<feature type="transmembrane region" description="Helical" evidence="5">
    <location>
        <begin position="84"/>
        <end position="104"/>
    </location>
</feature>
<comment type="similarity">
    <text evidence="1">Belongs to the ATP-dependent AMP-binding enzyme family.</text>
</comment>
<dbReference type="Gene3D" id="3.30.300.30">
    <property type="match status" value="1"/>
</dbReference>
<dbReference type="Proteomes" id="UP000320876">
    <property type="component" value="Unassembled WGS sequence"/>
</dbReference>
<evidence type="ECO:0000256" key="3">
    <source>
        <dbReference type="ARBA" id="ARBA00022832"/>
    </source>
</evidence>
<dbReference type="EMBL" id="VFML01000001">
    <property type="protein sequence ID" value="TQJ00941.1"/>
    <property type="molecule type" value="Genomic_DNA"/>
</dbReference>
<name>A0A542DCY8_AMYCI</name>
<evidence type="ECO:0000313" key="8">
    <source>
        <dbReference type="EMBL" id="TQJ00941.1"/>
    </source>
</evidence>
<evidence type="ECO:0000259" key="7">
    <source>
        <dbReference type="Pfam" id="PF23024"/>
    </source>
</evidence>
<dbReference type="InterPro" id="IPR025110">
    <property type="entry name" value="AMP-bd_C"/>
</dbReference>
<comment type="caution">
    <text evidence="8">The sequence shown here is derived from an EMBL/GenBank/DDBJ whole genome shotgun (WGS) entry which is preliminary data.</text>
</comment>
<dbReference type="AlphaFoldDB" id="A0A542DCY8"/>
<evidence type="ECO:0000256" key="5">
    <source>
        <dbReference type="SAM" id="Phobius"/>
    </source>
</evidence>
<accession>A0A542DCY8</accession>
<proteinExistence type="inferred from homology"/>
<evidence type="ECO:0000313" key="9">
    <source>
        <dbReference type="Proteomes" id="UP000320876"/>
    </source>
</evidence>
<dbReference type="OrthoDB" id="3671040at2"/>
<protein>
    <submittedName>
        <fullName evidence="8">Long chain fatty acid CoA FadD26/fatty acid CoA ligase FadD32</fullName>
    </submittedName>
</protein>
<keyword evidence="4" id="KW-0443">Lipid metabolism</keyword>
<evidence type="ECO:0000256" key="4">
    <source>
        <dbReference type="ARBA" id="ARBA00023098"/>
    </source>
</evidence>
<keyword evidence="5" id="KW-1133">Transmembrane helix</keyword>
<keyword evidence="9" id="KW-1185">Reference proteome</keyword>
<keyword evidence="5" id="KW-0472">Membrane</keyword>
<dbReference type="GO" id="GO:0071766">
    <property type="term" value="P:Actinobacterium-type cell wall biogenesis"/>
    <property type="evidence" value="ECO:0007669"/>
    <property type="project" value="UniProtKB-ARBA"/>
</dbReference>
<dbReference type="PANTHER" id="PTHR22754:SF32">
    <property type="entry name" value="DISCO-INTERACTING PROTEIN 2"/>
    <property type="match status" value="1"/>
</dbReference>
<keyword evidence="2 8" id="KW-0436">Ligase</keyword>
<reference evidence="8 9" key="1">
    <citation type="submission" date="2019-06" db="EMBL/GenBank/DDBJ databases">
        <title>Sequencing the genomes of 1000 actinobacteria strains.</title>
        <authorList>
            <person name="Klenk H.-P."/>
        </authorList>
    </citation>
    <scope>NUCLEOTIDE SEQUENCE [LARGE SCALE GENOMIC DNA]</scope>
    <source>
        <strain evidence="8 9">DSM 45679</strain>
    </source>
</reference>
<dbReference type="PANTHER" id="PTHR22754">
    <property type="entry name" value="DISCO-INTERACTING PROTEIN 2 DIP2 -RELATED"/>
    <property type="match status" value="1"/>
</dbReference>
<dbReference type="RefSeq" id="WP_141995810.1">
    <property type="nucleotide sequence ID" value="NZ_VFML01000001.1"/>
</dbReference>